<feature type="transmembrane region" description="Helical" evidence="1">
    <location>
        <begin position="364"/>
        <end position="384"/>
    </location>
</feature>
<keyword evidence="4" id="KW-1185">Reference proteome</keyword>
<dbReference type="GO" id="GO:0016746">
    <property type="term" value="F:acyltransferase activity"/>
    <property type="evidence" value="ECO:0007669"/>
    <property type="project" value="UniProtKB-KW"/>
</dbReference>
<feature type="transmembrane region" description="Helical" evidence="1">
    <location>
        <begin position="230"/>
        <end position="250"/>
    </location>
</feature>
<dbReference type="PANTHER" id="PTHR23028">
    <property type="entry name" value="ACETYLTRANSFERASE"/>
    <property type="match status" value="1"/>
</dbReference>
<keyword evidence="1" id="KW-1133">Transmembrane helix</keyword>
<evidence type="ECO:0000313" key="4">
    <source>
        <dbReference type="Proteomes" id="UP000625631"/>
    </source>
</evidence>
<name>A0ABS0QAP8_9BACT</name>
<keyword evidence="3" id="KW-0012">Acyltransferase</keyword>
<feature type="transmembrane region" description="Helical" evidence="1">
    <location>
        <begin position="142"/>
        <end position="164"/>
    </location>
</feature>
<feature type="transmembrane region" description="Helical" evidence="1">
    <location>
        <begin position="197"/>
        <end position="218"/>
    </location>
</feature>
<dbReference type="Proteomes" id="UP000625631">
    <property type="component" value="Unassembled WGS sequence"/>
</dbReference>
<evidence type="ECO:0000313" key="3">
    <source>
        <dbReference type="EMBL" id="MBH8559682.1"/>
    </source>
</evidence>
<comment type="caution">
    <text evidence="3">The sequence shown here is derived from an EMBL/GenBank/DDBJ whole genome shotgun (WGS) entry which is preliminary data.</text>
</comment>
<feature type="transmembrane region" description="Helical" evidence="1">
    <location>
        <begin position="169"/>
        <end position="185"/>
    </location>
</feature>
<dbReference type="EMBL" id="JAEDAE010000008">
    <property type="protein sequence ID" value="MBH8559682.1"/>
    <property type="molecule type" value="Genomic_DNA"/>
</dbReference>
<dbReference type="InterPro" id="IPR050879">
    <property type="entry name" value="Acyltransferase_3"/>
</dbReference>
<reference evidence="3 4" key="1">
    <citation type="submission" date="2020-12" db="EMBL/GenBank/DDBJ databases">
        <title>Hymenobacter sp.</title>
        <authorList>
            <person name="Kim M.K."/>
        </authorList>
    </citation>
    <scope>NUCLEOTIDE SEQUENCE [LARGE SCALE GENOMIC DNA]</scope>
    <source>
        <strain evidence="3 4">BT442</strain>
    </source>
</reference>
<evidence type="ECO:0000256" key="1">
    <source>
        <dbReference type="SAM" id="Phobius"/>
    </source>
</evidence>
<feature type="transmembrane region" description="Helical" evidence="1">
    <location>
        <begin position="84"/>
        <end position="103"/>
    </location>
</feature>
<dbReference type="Pfam" id="PF01757">
    <property type="entry name" value="Acyl_transf_3"/>
    <property type="match status" value="1"/>
</dbReference>
<keyword evidence="1" id="KW-0812">Transmembrane</keyword>
<sequence length="387" mass="45339">MIKPLTSLRFLFAFMVFASHIQFFDAATYPRYAHWYELVMGEGFIGVSFFFILSGFILSLNYDERLLSRRVSFREFWVARIARVYPLHLVTMLLALGLMLYSAEEYAGPFQNMATGLNVLFTNATLLQAFIPEMPYYFSYNWPSWSISDEMFFYFTFPFVVFLLVRNKLLLRFGWVLFLAVPFLMQVSQEDEYHKLFYINPFFRLVDFLLGIALHQVYKQGFVGRAYRSRLGATALEVLSLAAFVTVFHFHRDFAIVYRYSCYYWLPIAFVILSFSYQRGYLSTLLSGRTMVLLGEISFSFYLIHQLVIRWLKYENDHRGLFDNMYVLAALIFVLSMVLSYLLHRFVEMPSNHYIKARYKRSRFGPVPPLVTPAVAAVPVAEAIPVP</sequence>
<protein>
    <submittedName>
        <fullName evidence="3">Acyltransferase</fullName>
    </submittedName>
</protein>
<feature type="transmembrane region" description="Helical" evidence="1">
    <location>
        <begin position="324"/>
        <end position="343"/>
    </location>
</feature>
<keyword evidence="3" id="KW-0808">Transferase</keyword>
<keyword evidence="1" id="KW-0472">Membrane</keyword>
<feature type="transmembrane region" description="Helical" evidence="1">
    <location>
        <begin position="290"/>
        <end position="312"/>
    </location>
</feature>
<accession>A0ABS0QAP8</accession>
<evidence type="ECO:0000259" key="2">
    <source>
        <dbReference type="Pfam" id="PF01757"/>
    </source>
</evidence>
<dbReference type="InterPro" id="IPR002656">
    <property type="entry name" value="Acyl_transf_3_dom"/>
</dbReference>
<feature type="transmembrane region" description="Helical" evidence="1">
    <location>
        <begin position="42"/>
        <end position="63"/>
    </location>
</feature>
<feature type="domain" description="Acyltransferase 3" evidence="2">
    <location>
        <begin position="7"/>
        <end position="344"/>
    </location>
</feature>
<proteinExistence type="predicted"/>
<organism evidence="3 4">
    <name type="scientific">Hymenobacter negativus</name>
    <dbReference type="NCBI Taxonomy" id="2795026"/>
    <lineage>
        <taxon>Bacteria</taxon>
        <taxon>Pseudomonadati</taxon>
        <taxon>Bacteroidota</taxon>
        <taxon>Cytophagia</taxon>
        <taxon>Cytophagales</taxon>
        <taxon>Hymenobacteraceae</taxon>
        <taxon>Hymenobacter</taxon>
    </lineage>
</organism>
<dbReference type="PANTHER" id="PTHR23028:SF53">
    <property type="entry name" value="ACYL_TRANSF_3 DOMAIN-CONTAINING PROTEIN"/>
    <property type="match status" value="1"/>
</dbReference>
<feature type="transmembrane region" description="Helical" evidence="1">
    <location>
        <begin position="256"/>
        <end position="278"/>
    </location>
</feature>
<dbReference type="RefSeq" id="WP_198076330.1">
    <property type="nucleotide sequence ID" value="NZ_JAEDAE010000008.1"/>
</dbReference>
<gene>
    <name evidence="3" type="ORF">I7X13_16590</name>
</gene>